<keyword evidence="11" id="KW-1185">Reference proteome</keyword>
<dbReference type="SUPFAM" id="SSF161070">
    <property type="entry name" value="SNF-like"/>
    <property type="match status" value="1"/>
</dbReference>
<evidence type="ECO:0000256" key="8">
    <source>
        <dbReference type="PIRSR" id="PIRSR600175-2"/>
    </source>
</evidence>
<dbReference type="STRING" id="51028.A0A158QAE7"/>
<dbReference type="InterPro" id="IPR037272">
    <property type="entry name" value="SNS_sf"/>
</dbReference>
<gene>
    <name evidence="10" type="ORF">EVEC_LOCUS4606</name>
</gene>
<comment type="subcellular location">
    <subcellularLocation>
        <location evidence="1">Membrane</location>
        <topology evidence="1">Multi-pass membrane protein</topology>
    </subcellularLocation>
</comment>
<evidence type="ECO:0000256" key="9">
    <source>
        <dbReference type="SAM" id="Phobius"/>
    </source>
</evidence>
<dbReference type="PANTHER" id="PTHR11616:SF295">
    <property type="entry name" value="SODIUM: NEUROTRANSMITTER SYMPORTER FAMILY"/>
    <property type="match status" value="1"/>
</dbReference>
<dbReference type="WBParaSite" id="EVEC_0000489801-mRNA-1">
    <property type="protein sequence ID" value="EVEC_0000489801-mRNA-1"/>
    <property type="gene ID" value="EVEC_0000489801"/>
</dbReference>
<feature type="transmembrane region" description="Helical" evidence="9">
    <location>
        <begin position="244"/>
        <end position="264"/>
    </location>
</feature>
<dbReference type="GO" id="GO:0046872">
    <property type="term" value="F:metal ion binding"/>
    <property type="evidence" value="ECO:0007669"/>
    <property type="project" value="UniProtKB-KW"/>
</dbReference>
<feature type="disulfide bond" evidence="8">
    <location>
        <begin position="149"/>
        <end position="160"/>
    </location>
</feature>
<reference evidence="10 11" key="2">
    <citation type="submission" date="2018-10" db="EMBL/GenBank/DDBJ databases">
        <authorList>
            <consortium name="Pathogen Informatics"/>
        </authorList>
    </citation>
    <scope>NUCLEOTIDE SEQUENCE [LARGE SCALE GENOMIC DNA]</scope>
</reference>
<feature type="transmembrane region" description="Helical" evidence="9">
    <location>
        <begin position="495"/>
        <end position="516"/>
    </location>
</feature>
<evidence type="ECO:0000313" key="11">
    <source>
        <dbReference type="Proteomes" id="UP000274131"/>
    </source>
</evidence>
<feature type="transmembrane region" description="Helical" evidence="9">
    <location>
        <begin position="455"/>
        <end position="475"/>
    </location>
</feature>
<keyword evidence="7" id="KW-0915">Sodium</keyword>
<keyword evidence="7" id="KW-0479">Metal-binding</keyword>
<evidence type="ECO:0000256" key="2">
    <source>
        <dbReference type="ARBA" id="ARBA00022448"/>
    </source>
</evidence>
<keyword evidence="8" id="KW-1015">Disulfide bond</keyword>
<keyword evidence="2" id="KW-0813">Transport</keyword>
<evidence type="ECO:0000256" key="5">
    <source>
        <dbReference type="ARBA" id="ARBA00022989"/>
    </source>
</evidence>
<dbReference type="PANTHER" id="PTHR11616">
    <property type="entry name" value="SODIUM/CHLORIDE DEPENDENT TRANSPORTER"/>
    <property type="match status" value="1"/>
</dbReference>
<dbReference type="EMBL" id="UXUI01007906">
    <property type="protein sequence ID" value="VDD89855.1"/>
    <property type="molecule type" value="Genomic_DNA"/>
</dbReference>
<keyword evidence="4" id="KW-0769">Symport</keyword>
<feature type="transmembrane region" description="Helical" evidence="9">
    <location>
        <begin position="29"/>
        <end position="46"/>
    </location>
</feature>
<accession>A0A158QAE7</accession>
<feature type="transmembrane region" description="Helical" evidence="9">
    <location>
        <begin position="416"/>
        <end position="435"/>
    </location>
</feature>
<dbReference type="PROSITE" id="PS50267">
    <property type="entry name" value="NA_NEUROTRAN_SYMP_3"/>
    <property type="match status" value="1"/>
</dbReference>
<feature type="binding site" evidence="7">
    <location>
        <position position="44"/>
    </location>
    <ligand>
        <name>Na(+)</name>
        <dbReference type="ChEBI" id="CHEBI:29101"/>
        <label>2</label>
    </ligand>
</feature>
<feature type="transmembrane region" description="Helical" evidence="9">
    <location>
        <begin position="536"/>
        <end position="561"/>
    </location>
</feature>
<dbReference type="PRINTS" id="PR00176">
    <property type="entry name" value="NANEUSMPORT"/>
</dbReference>
<dbReference type="GO" id="GO:0005283">
    <property type="term" value="F:amino acid:sodium symporter activity"/>
    <property type="evidence" value="ECO:0007669"/>
    <property type="project" value="TreeGrafter"/>
</dbReference>
<feature type="transmembrane region" description="Helical" evidence="9">
    <location>
        <begin position="58"/>
        <end position="80"/>
    </location>
</feature>
<proteinExistence type="predicted"/>
<dbReference type="InterPro" id="IPR000175">
    <property type="entry name" value="Na/ntran_symport"/>
</dbReference>
<dbReference type="GO" id="GO:0005886">
    <property type="term" value="C:plasma membrane"/>
    <property type="evidence" value="ECO:0007669"/>
    <property type="project" value="TreeGrafter"/>
</dbReference>
<dbReference type="GO" id="GO:0015179">
    <property type="term" value="F:L-amino acid transmembrane transporter activity"/>
    <property type="evidence" value="ECO:0007669"/>
    <property type="project" value="TreeGrafter"/>
</dbReference>
<evidence type="ECO:0000256" key="6">
    <source>
        <dbReference type="ARBA" id="ARBA00023136"/>
    </source>
</evidence>
<feature type="transmembrane region" description="Helical" evidence="9">
    <location>
        <begin position="209"/>
        <end position="232"/>
    </location>
</feature>
<evidence type="ECO:0000256" key="3">
    <source>
        <dbReference type="ARBA" id="ARBA00022692"/>
    </source>
</evidence>
<dbReference type="GO" id="GO:0089718">
    <property type="term" value="P:amino acid import across plasma membrane"/>
    <property type="evidence" value="ECO:0007669"/>
    <property type="project" value="TreeGrafter"/>
</dbReference>
<dbReference type="Proteomes" id="UP000274131">
    <property type="component" value="Unassembled WGS sequence"/>
</dbReference>
<keyword evidence="3 9" id="KW-0812">Transmembrane</keyword>
<feature type="transmembrane region" description="Helical" evidence="9">
    <location>
        <begin position="92"/>
        <end position="115"/>
    </location>
</feature>
<reference evidence="12" key="1">
    <citation type="submission" date="2016-04" db="UniProtKB">
        <authorList>
            <consortium name="WormBaseParasite"/>
        </authorList>
    </citation>
    <scope>IDENTIFICATION</scope>
</reference>
<evidence type="ECO:0000313" key="10">
    <source>
        <dbReference type="EMBL" id="VDD89855.1"/>
    </source>
</evidence>
<keyword evidence="6 9" id="KW-0472">Membrane</keyword>
<evidence type="ECO:0000313" key="12">
    <source>
        <dbReference type="WBParaSite" id="EVEC_0000489801-mRNA-1"/>
    </source>
</evidence>
<evidence type="ECO:0000256" key="1">
    <source>
        <dbReference type="ARBA" id="ARBA00004141"/>
    </source>
</evidence>
<keyword evidence="5 9" id="KW-1133">Transmembrane helix</keyword>
<feature type="transmembrane region" description="Helical" evidence="9">
    <location>
        <begin position="376"/>
        <end position="396"/>
    </location>
</feature>
<feature type="transmembrane region" description="Helical" evidence="9">
    <location>
        <begin position="122"/>
        <end position="138"/>
    </location>
</feature>
<dbReference type="Pfam" id="PF00209">
    <property type="entry name" value="SNF"/>
    <property type="match status" value="1"/>
</dbReference>
<sequence length="622" mass="70263">MWFEERSWSNLKMSSLIVEEWRDLWSTKVDLFVALLSYVFATTNFLNLPRLIFDNGGLAFVSAYGTALIACVFPLIVMELTVGQLTGRAPPLAIYNLCPLFKGVGVAQVTFSLILISHLARFLGWLLIYFGYLIWAVLAERPGLPWLNCGTYPEFNELSCREAGLITNTSLEGASKLCVLEKESSLYQFMKTFDKPSSSITEVGVFQPYILGSFGLVWILVFVTICFGVRWLGKVIHFTFITPLVLLAIIMVRALTLTGVMEILQEVYDLTDWQRMADYNMWKVAVEQAFLATGVGFGAFMTIASYCKRSNNLIGDSLLVMFGHCVLTMMQVLTTFGLIGFVRYRTGISAVDLLERGEAQMWYLLSYLKHIPDVRIWTGILLVLFIFALLNIFYLLSLNALSSFEDAFGEKWSKCFPRFCLAFLVCCLGCVFGLYYTTQGGYYVHKLASLYMGQVTLWIIIFFETLAIGWFYCAFKLGKDLRSMLSNSCSWCFGYFLLLFVYLLPVVPIGILVLNLQKYDDSSMDSKITGWKYSELVGWGISCLPLLPIPLYMTLILYKICSQGPGVTKMQRLKNTMSSPLQFDVVKSSNSTVPRYTSTAPGYVLLPQAPLAEPENYTDVRV</sequence>
<dbReference type="AlphaFoldDB" id="A0A158QAE7"/>
<evidence type="ECO:0000256" key="4">
    <source>
        <dbReference type="ARBA" id="ARBA00022847"/>
    </source>
</evidence>
<protein>
    <submittedName>
        <fullName evidence="12">Transporter</fullName>
    </submittedName>
</protein>
<feature type="transmembrane region" description="Helical" evidence="9">
    <location>
        <begin position="318"/>
        <end position="342"/>
    </location>
</feature>
<feature type="transmembrane region" description="Helical" evidence="9">
    <location>
        <begin position="284"/>
        <end position="306"/>
    </location>
</feature>
<dbReference type="OrthoDB" id="6581954at2759"/>
<name>A0A158QAE7_ENTVE</name>
<organism evidence="12">
    <name type="scientific">Enterobius vermicularis</name>
    <name type="common">Human pinworm</name>
    <dbReference type="NCBI Taxonomy" id="51028"/>
    <lineage>
        <taxon>Eukaryota</taxon>
        <taxon>Metazoa</taxon>
        <taxon>Ecdysozoa</taxon>
        <taxon>Nematoda</taxon>
        <taxon>Chromadorea</taxon>
        <taxon>Rhabditida</taxon>
        <taxon>Spirurina</taxon>
        <taxon>Oxyuridomorpha</taxon>
        <taxon>Oxyuroidea</taxon>
        <taxon>Oxyuridae</taxon>
        <taxon>Enterobius</taxon>
    </lineage>
</organism>
<evidence type="ECO:0000256" key="7">
    <source>
        <dbReference type="PIRSR" id="PIRSR600175-1"/>
    </source>
</evidence>